<evidence type="ECO:0000313" key="2">
    <source>
        <dbReference type="Proteomes" id="UP001430953"/>
    </source>
</evidence>
<sequence length="58" mass="7144">MRRTDTCIRKDIDRKIFNVGGNKCWRNLRTTKTTTIQRDNAKATLEYIFFFFCFFFFF</sequence>
<dbReference type="EMBL" id="JADYXP020000007">
    <property type="protein sequence ID" value="KAL0120992.1"/>
    <property type="molecule type" value="Genomic_DNA"/>
</dbReference>
<protein>
    <submittedName>
        <fullName evidence="1">Uncharacterized protein</fullName>
    </submittedName>
</protein>
<evidence type="ECO:0000313" key="1">
    <source>
        <dbReference type="EMBL" id="KAL0120992.1"/>
    </source>
</evidence>
<dbReference type="Proteomes" id="UP001430953">
    <property type="component" value="Unassembled WGS sequence"/>
</dbReference>
<comment type="caution">
    <text evidence="1">The sequence shown here is derived from an EMBL/GenBank/DDBJ whole genome shotgun (WGS) entry which is preliminary data.</text>
</comment>
<name>A0AAW2G0C0_9HYME</name>
<dbReference type="AlphaFoldDB" id="A0AAW2G0C0"/>
<proteinExistence type="predicted"/>
<gene>
    <name evidence="1" type="ORF">PUN28_008609</name>
</gene>
<reference evidence="1 2" key="1">
    <citation type="submission" date="2023-03" db="EMBL/GenBank/DDBJ databases">
        <title>High recombination rates correlate with genetic variation in Cardiocondyla obscurior ants.</title>
        <authorList>
            <person name="Errbii M."/>
        </authorList>
    </citation>
    <scope>NUCLEOTIDE SEQUENCE [LARGE SCALE GENOMIC DNA]</scope>
    <source>
        <strain evidence="1">Alpha-2009</strain>
        <tissue evidence="1">Whole body</tissue>
    </source>
</reference>
<keyword evidence="2" id="KW-1185">Reference proteome</keyword>
<organism evidence="1 2">
    <name type="scientific">Cardiocondyla obscurior</name>
    <dbReference type="NCBI Taxonomy" id="286306"/>
    <lineage>
        <taxon>Eukaryota</taxon>
        <taxon>Metazoa</taxon>
        <taxon>Ecdysozoa</taxon>
        <taxon>Arthropoda</taxon>
        <taxon>Hexapoda</taxon>
        <taxon>Insecta</taxon>
        <taxon>Pterygota</taxon>
        <taxon>Neoptera</taxon>
        <taxon>Endopterygota</taxon>
        <taxon>Hymenoptera</taxon>
        <taxon>Apocrita</taxon>
        <taxon>Aculeata</taxon>
        <taxon>Formicoidea</taxon>
        <taxon>Formicidae</taxon>
        <taxon>Myrmicinae</taxon>
        <taxon>Cardiocondyla</taxon>
    </lineage>
</organism>
<accession>A0AAW2G0C0</accession>